<name>A0ABP7HNE3_9FLAO</name>
<organism evidence="1 2">
    <name type="scientific">Corallibacter vietnamensis</name>
    <dbReference type="NCBI Taxonomy" id="904130"/>
    <lineage>
        <taxon>Bacteria</taxon>
        <taxon>Pseudomonadati</taxon>
        <taxon>Bacteroidota</taxon>
        <taxon>Flavobacteriia</taxon>
        <taxon>Flavobacteriales</taxon>
        <taxon>Flavobacteriaceae</taxon>
        <taxon>Corallibacter</taxon>
    </lineage>
</organism>
<evidence type="ECO:0000313" key="2">
    <source>
        <dbReference type="Proteomes" id="UP001501456"/>
    </source>
</evidence>
<comment type="caution">
    <text evidence="1">The sequence shown here is derived from an EMBL/GenBank/DDBJ whole genome shotgun (WGS) entry which is preliminary data.</text>
</comment>
<accession>A0ABP7HNE3</accession>
<proteinExistence type="predicted"/>
<dbReference type="EMBL" id="BAABBI010000013">
    <property type="protein sequence ID" value="GAA3793182.1"/>
    <property type="molecule type" value="Genomic_DNA"/>
</dbReference>
<dbReference type="RefSeq" id="WP_344731118.1">
    <property type="nucleotide sequence ID" value="NZ_BAABBI010000013.1"/>
</dbReference>
<protein>
    <submittedName>
        <fullName evidence="1">Uncharacterized protein</fullName>
    </submittedName>
</protein>
<keyword evidence="2" id="KW-1185">Reference proteome</keyword>
<sequence>MWPIFVAAGIALTAIGKAIYENYFSNKEKKAKREWQENREKVEKFISQQEIKIEELTSKTNTEEDFYKLTDIHFTSMRIADKAYQLFDYSKIYLEAMNRNLKLTADRKNKIHSLFKSKIEYEKKLKLTKELNELNEVRKALFGDKDTLKKQTDDLKIKLKSFNIRTSTLKFRIRDNCGEKGIDWFERLEQRKKNRK</sequence>
<gene>
    <name evidence="1" type="ORF">GCM10022271_26630</name>
</gene>
<dbReference type="Proteomes" id="UP001501456">
    <property type="component" value="Unassembled WGS sequence"/>
</dbReference>
<reference evidence="2" key="1">
    <citation type="journal article" date="2019" name="Int. J. Syst. Evol. Microbiol.">
        <title>The Global Catalogue of Microorganisms (GCM) 10K type strain sequencing project: providing services to taxonomists for standard genome sequencing and annotation.</title>
        <authorList>
            <consortium name="The Broad Institute Genomics Platform"/>
            <consortium name="The Broad Institute Genome Sequencing Center for Infectious Disease"/>
            <person name="Wu L."/>
            <person name="Ma J."/>
        </authorList>
    </citation>
    <scope>NUCLEOTIDE SEQUENCE [LARGE SCALE GENOMIC DNA]</scope>
    <source>
        <strain evidence="2">JCM 17525</strain>
    </source>
</reference>
<evidence type="ECO:0000313" key="1">
    <source>
        <dbReference type="EMBL" id="GAA3793182.1"/>
    </source>
</evidence>